<dbReference type="AlphaFoldDB" id="A0A930DMQ6"/>
<dbReference type="Proteomes" id="UP000709351">
    <property type="component" value="Unassembled WGS sequence"/>
</dbReference>
<gene>
    <name evidence="1" type="ORF">HXM93_00120</name>
</gene>
<comment type="caution">
    <text evidence="1">The sequence shown here is derived from an EMBL/GenBank/DDBJ whole genome shotgun (WGS) entry which is preliminary data.</text>
</comment>
<proteinExistence type="predicted"/>
<evidence type="ECO:0000313" key="2">
    <source>
        <dbReference type="Proteomes" id="UP000709351"/>
    </source>
</evidence>
<accession>A0A930DMQ6</accession>
<name>A0A930DMQ6_9FIRM</name>
<evidence type="ECO:0000313" key="1">
    <source>
        <dbReference type="EMBL" id="MBF1282927.1"/>
    </source>
</evidence>
<organism evidence="1 2">
    <name type="scientific">Oribacterium parvum</name>
    <dbReference type="NCBI Taxonomy" id="1501329"/>
    <lineage>
        <taxon>Bacteria</taxon>
        <taxon>Bacillati</taxon>
        <taxon>Bacillota</taxon>
        <taxon>Clostridia</taxon>
        <taxon>Lachnospirales</taxon>
        <taxon>Lachnospiraceae</taxon>
        <taxon>Oribacterium</taxon>
    </lineage>
</organism>
<sequence length="68" mass="8071">MERIKKQWENEELIMIGRREADGGLRYRIFRYSIAGRSDKSNDSGVHHHFTCGFDFGTLHKEERKNLC</sequence>
<dbReference type="EMBL" id="JABZRD010000003">
    <property type="protein sequence ID" value="MBF1282927.1"/>
    <property type="molecule type" value="Genomic_DNA"/>
</dbReference>
<protein>
    <submittedName>
        <fullName evidence="1">Uncharacterized protein</fullName>
    </submittedName>
</protein>
<reference evidence="1" key="1">
    <citation type="submission" date="2020-04" db="EMBL/GenBank/DDBJ databases">
        <title>Deep metagenomics examines the oral microbiome during advanced dental caries in children, revealing novel taxa and co-occurrences with host molecules.</title>
        <authorList>
            <person name="Baker J.L."/>
            <person name="Morton J.T."/>
            <person name="Dinis M."/>
            <person name="Alvarez R."/>
            <person name="Tran N.C."/>
            <person name="Knight R."/>
            <person name="Edlund A."/>
        </authorList>
    </citation>
    <scope>NUCLEOTIDE SEQUENCE</scope>
    <source>
        <strain evidence="1">JCVI_24_bin.2</strain>
    </source>
</reference>